<name>A0A8S5N9E0_9CAUD</name>
<proteinExistence type="predicted"/>
<organism evidence="1">
    <name type="scientific">Siphoviridae sp. ctL5G6</name>
    <dbReference type="NCBI Taxonomy" id="2826247"/>
    <lineage>
        <taxon>Viruses</taxon>
        <taxon>Duplodnaviria</taxon>
        <taxon>Heunggongvirae</taxon>
        <taxon>Uroviricota</taxon>
        <taxon>Caudoviricetes</taxon>
    </lineage>
</organism>
<protein>
    <submittedName>
        <fullName evidence="1">Uncharacterized protein</fullName>
    </submittedName>
</protein>
<accession>A0A8S5N9E0</accession>
<evidence type="ECO:0000313" key="1">
    <source>
        <dbReference type="EMBL" id="DAD91310.1"/>
    </source>
</evidence>
<sequence length="71" mass="7486">MKLESEYVLRSAAILAHSALDDASAVNSALQYGGTPDQMAAVKKTAQAANDAIDHVQNLLYILADLEGISL</sequence>
<dbReference type="EMBL" id="BK015109">
    <property type="protein sequence ID" value="DAD91310.1"/>
    <property type="molecule type" value="Genomic_DNA"/>
</dbReference>
<reference evidence="1" key="1">
    <citation type="journal article" date="2021" name="Proc. Natl. Acad. Sci. U.S.A.">
        <title>A Catalog of Tens of Thousands of Viruses from Human Metagenomes Reveals Hidden Associations with Chronic Diseases.</title>
        <authorList>
            <person name="Tisza M.J."/>
            <person name="Buck C.B."/>
        </authorList>
    </citation>
    <scope>NUCLEOTIDE SEQUENCE</scope>
    <source>
        <strain evidence="1">CtL5G6</strain>
    </source>
</reference>